<reference evidence="2" key="1">
    <citation type="journal article" date="2021" name="Nat. Commun.">
        <title>Genetic determinants of endophytism in the Arabidopsis root mycobiome.</title>
        <authorList>
            <person name="Mesny F."/>
            <person name="Miyauchi S."/>
            <person name="Thiergart T."/>
            <person name="Pickel B."/>
            <person name="Atanasova L."/>
            <person name="Karlsson M."/>
            <person name="Huettel B."/>
            <person name="Barry K.W."/>
            <person name="Haridas S."/>
            <person name="Chen C."/>
            <person name="Bauer D."/>
            <person name="Andreopoulos W."/>
            <person name="Pangilinan J."/>
            <person name="LaButti K."/>
            <person name="Riley R."/>
            <person name="Lipzen A."/>
            <person name="Clum A."/>
            <person name="Drula E."/>
            <person name="Henrissat B."/>
            <person name="Kohler A."/>
            <person name="Grigoriev I.V."/>
            <person name="Martin F.M."/>
            <person name="Hacquard S."/>
        </authorList>
    </citation>
    <scope>NUCLEOTIDE SEQUENCE</scope>
    <source>
        <strain evidence="2">MPI-SDFR-AT-0117</strain>
    </source>
</reference>
<dbReference type="Proteomes" id="UP000770015">
    <property type="component" value="Unassembled WGS sequence"/>
</dbReference>
<evidence type="ECO:0000313" key="2">
    <source>
        <dbReference type="EMBL" id="KAH6668657.1"/>
    </source>
</evidence>
<gene>
    <name evidence="2" type="ORF">F5X68DRAFT_52741</name>
</gene>
<evidence type="ECO:0000313" key="3">
    <source>
        <dbReference type="Proteomes" id="UP000770015"/>
    </source>
</evidence>
<dbReference type="EMBL" id="JAGSXJ010000033">
    <property type="protein sequence ID" value="KAH6668657.1"/>
    <property type="molecule type" value="Genomic_DNA"/>
</dbReference>
<keyword evidence="3" id="KW-1185">Reference proteome</keyword>
<feature type="compositionally biased region" description="Low complexity" evidence="1">
    <location>
        <begin position="557"/>
        <end position="583"/>
    </location>
</feature>
<feature type="region of interest" description="Disordered" evidence="1">
    <location>
        <begin position="830"/>
        <end position="870"/>
    </location>
</feature>
<accession>A0A9P8V2L8</accession>
<evidence type="ECO:0000256" key="1">
    <source>
        <dbReference type="SAM" id="MobiDB-lite"/>
    </source>
</evidence>
<sequence length="870" mass="96059">MGLLSFLSLRKPTDRSSQVKPRTLVKSQAYDTLALPSNRTTGSNYVVDNVPIGATMRSTASSPTEPRSPVDDAFEASAPAPFVPRFREISANIERPRTAPNGAGGGSYMAPRRMQRDSFLKAPPVALKTRKSKPDRILTISPPISNPTLLSPQPRLHSDSTPWRYQRTKSTLSVSSGKGFVDLLDAQSELKPQAFHTRVKAAGARDFGEDVADRNLGENGLDISSPKALEFYAWSEANARNLADAAPAPVIQRSRFSSAHEMLHGLPEEEGSEQDDRKPHHPFINGLAQNPATAEPGSGPMDEQEARLSRHLSQKDRGGRRMSLSSYIPSAPSTTTATLTQRPQSMHRSTKSISFSEKDRFEPPEKLQIHTEKSGWSNYSHLLPKGEPKPPPSPSFARDSVVLARSNYSLPTNCRTTDGPYRERPATSGSLEDYERAESRQQRGRERSKVDGSLVSSQVKSRRRQSLHDSFDASDRHTEREPRRPGTAGGYTSNSAHKLQPLRHETGPRSRTSESGLLQKAYRNSVGDASFPRTKSLGAPYDRFRLDEFYGHVPVRTSSIPPATANSTATTASSTSSSMFPRPTSRHTPNTSIDLATISSVDGQSPRSPTSNGEDGGSYWTAMEDGTKGVKRPVVSPTYEMAHASFHSAFNIDDYFSSGDEADDAPHIGPRRPRGEAETDLLFQASGYGGLQLPGLYDAPREEAAEKKRNSIHSRRHSRSILTAIGHDDGDTMRDSYAPAYSPELDEYYSSGQYARASVDYDANEQTFLYDDDEEDDAPVVYRKDLAPGRKGTTRTSALGNGPHEFPEPIAEESDERVDIRTAVRMRKEVKARKRAEGEKITRERMSEMHRQEHHGYHAVSERRSTGQVV</sequence>
<feature type="compositionally biased region" description="Polar residues" evidence="1">
    <location>
        <begin position="339"/>
        <end position="355"/>
    </location>
</feature>
<dbReference type="OrthoDB" id="5325276at2759"/>
<feature type="compositionally biased region" description="Basic and acidic residues" evidence="1">
    <location>
        <begin position="502"/>
        <end position="512"/>
    </location>
</feature>
<feature type="region of interest" description="Disordered" evidence="1">
    <location>
        <begin position="266"/>
        <end position="518"/>
    </location>
</feature>
<name>A0A9P8V2L8_9PEZI</name>
<feature type="compositionally biased region" description="Polar residues" evidence="1">
    <location>
        <begin position="142"/>
        <end position="151"/>
    </location>
</feature>
<proteinExistence type="predicted"/>
<feature type="compositionally biased region" description="Basic and acidic residues" evidence="1">
    <location>
        <begin position="433"/>
        <end position="450"/>
    </location>
</feature>
<feature type="compositionally biased region" description="Basic and acidic residues" evidence="1">
    <location>
        <begin position="466"/>
        <end position="484"/>
    </location>
</feature>
<feature type="compositionally biased region" description="Basic and acidic residues" evidence="1">
    <location>
        <begin position="356"/>
        <end position="373"/>
    </location>
</feature>
<feature type="region of interest" description="Disordered" evidence="1">
    <location>
        <begin position="788"/>
        <end position="814"/>
    </location>
</feature>
<feature type="region of interest" description="Disordered" evidence="1">
    <location>
        <begin position="130"/>
        <end position="164"/>
    </location>
</feature>
<protein>
    <submittedName>
        <fullName evidence="2">Uncharacterized protein</fullName>
    </submittedName>
</protein>
<dbReference type="AlphaFoldDB" id="A0A9P8V2L8"/>
<feature type="compositionally biased region" description="Low complexity" evidence="1">
    <location>
        <begin position="329"/>
        <end position="338"/>
    </location>
</feature>
<feature type="region of interest" description="Disordered" evidence="1">
    <location>
        <begin position="703"/>
        <end position="738"/>
    </location>
</feature>
<feature type="region of interest" description="Disordered" evidence="1">
    <location>
        <begin position="556"/>
        <end position="625"/>
    </location>
</feature>
<organism evidence="2 3">
    <name type="scientific">Plectosphaerella plurivora</name>
    <dbReference type="NCBI Taxonomy" id="936078"/>
    <lineage>
        <taxon>Eukaryota</taxon>
        <taxon>Fungi</taxon>
        <taxon>Dikarya</taxon>
        <taxon>Ascomycota</taxon>
        <taxon>Pezizomycotina</taxon>
        <taxon>Sordariomycetes</taxon>
        <taxon>Hypocreomycetidae</taxon>
        <taxon>Glomerellales</taxon>
        <taxon>Plectosphaerellaceae</taxon>
        <taxon>Plectosphaerella</taxon>
    </lineage>
</organism>
<feature type="compositionally biased region" description="Polar residues" evidence="1">
    <location>
        <begin position="406"/>
        <end position="416"/>
    </location>
</feature>
<feature type="compositionally biased region" description="Polar residues" evidence="1">
    <location>
        <begin position="586"/>
        <end position="613"/>
    </location>
</feature>
<feature type="compositionally biased region" description="Basic residues" evidence="1">
    <location>
        <begin position="710"/>
        <end position="719"/>
    </location>
</feature>
<feature type="compositionally biased region" description="Basic and acidic residues" evidence="1">
    <location>
        <begin position="304"/>
        <end position="319"/>
    </location>
</feature>
<comment type="caution">
    <text evidence="2">The sequence shown here is derived from an EMBL/GenBank/DDBJ whole genome shotgun (WGS) entry which is preliminary data.</text>
</comment>